<evidence type="ECO:0000313" key="3">
    <source>
        <dbReference type="Proteomes" id="UP000070054"/>
    </source>
</evidence>
<dbReference type="OrthoDB" id="3364132at2759"/>
<evidence type="ECO:0000313" key="2">
    <source>
        <dbReference type="EMBL" id="KXH41488.1"/>
    </source>
</evidence>
<reference evidence="2 3" key="1">
    <citation type="submission" date="2014-02" db="EMBL/GenBank/DDBJ databases">
        <title>The genome sequence of Colletotrichum nymphaeae SA-01.</title>
        <authorList>
            <person name="Baroncelli R."/>
            <person name="Thon M.R."/>
        </authorList>
    </citation>
    <scope>NUCLEOTIDE SEQUENCE [LARGE SCALE GENOMIC DNA]</scope>
    <source>
        <strain evidence="2 3">SA-01</strain>
    </source>
</reference>
<dbReference type="Pfam" id="PF25534">
    <property type="entry name" value="DUF7918"/>
    <property type="match status" value="1"/>
</dbReference>
<protein>
    <recommendedName>
        <fullName evidence="1">DUF7918 domain-containing protein</fullName>
    </recommendedName>
</protein>
<sequence length="347" mass="39528">MAVIDELKGVKVTVQVNGQEAVEYDDPDGLENDVNRKHATHRAFNYIESKDDTCFTVKYEVNHMHRWESPKSAFSLYLYVDGKRMDSVVCEASRFNSFDPFYIWSTVVEGSRGSSRDPSYDRLSKFQFSQVTTGKVVISWRCHEYVVRVLTCLSVDDATKERVEGDSKKAKSLGVIEVFVYPLTITGPSYTSGHEHYRDNQNSSFNIAEKALKGRAVSHGTSFTDGGFVSKRKSVCAEYLNDGNPIACFMFKYRSRDALQKELIIPRSPSPEAIDELSEADIRRLAAERLDEINNGRRSGTVKQERKGPIIKREFAEIYDLTEEPAKREWKKIKIDANREAIDLTDD</sequence>
<dbReference type="AlphaFoldDB" id="A0A135SZZ3"/>
<dbReference type="PANTHER" id="PTHR36223:SF1">
    <property type="entry name" value="TRANSCRIPTION ELONGATION FACTOR EAF N-TERMINAL DOMAIN-CONTAINING PROTEIN"/>
    <property type="match status" value="1"/>
</dbReference>
<feature type="domain" description="DUF7918" evidence="1">
    <location>
        <begin position="9"/>
        <end position="268"/>
    </location>
</feature>
<gene>
    <name evidence="2" type="ORF">CNYM01_04953</name>
</gene>
<organism evidence="2 3">
    <name type="scientific">Colletotrichum nymphaeae SA-01</name>
    <dbReference type="NCBI Taxonomy" id="1460502"/>
    <lineage>
        <taxon>Eukaryota</taxon>
        <taxon>Fungi</taxon>
        <taxon>Dikarya</taxon>
        <taxon>Ascomycota</taxon>
        <taxon>Pezizomycotina</taxon>
        <taxon>Sordariomycetes</taxon>
        <taxon>Hypocreomycetidae</taxon>
        <taxon>Glomerellales</taxon>
        <taxon>Glomerellaceae</taxon>
        <taxon>Colletotrichum</taxon>
        <taxon>Colletotrichum acutatum species complex</taxon>
    </lineage>
</organism>
<dbReference type="PANTHER" id="PTHR36223">
    <property type="entry name" value="BETA-LACTAMASE-TYPE TRANSPEPTIDASE FOLD DOMAIN CONTAINING PROTEIN"/>
    <property type="match status" value="1"/>
</dbReference>
<dbReference type="EMBL" id="JEMN01001287">
    <property type="protein sequence ID" value="KXH41488.1"/>
    <property type="molecule type" value="Genomic_DNA"/>
</dbReference>
<comment type="caution">
    <text evidence="2">The sequence shown here is derived from an EMBL/GenBank/DDBJ whole genome shotgun (WGS) entry which is preliminary data.</text>
</comment>
<accession>A0A135SZZ3</accession>
<evidence type="ECO:0000259" key="1">
    <source>
        <dbReference type="Pfam" id="PF25534"/>
    </source>
</evidence>
<dbReference type="InterPro" id="IPR057678">
    <property type="entry name" value="DUF7918"/>
</dbReference>
<keyword evidence="3" id="KW-1185">Reference proteome</keyword>
<name>A0A135SZZ3_9PEZI</name>
<dbReference type="Proteomes" id="UP000070054">
    <property type="component" value="Unassembled WGS sequence"/>
</dbReference>
<proteinExistence type="predicted"/>